<organism evidence="2 3">
    <name type="scientific">Neptunomonas concharum</name>
    <dbReference type="NCBI Taxonomy" id="1031538"/>
    <lineage>
        <taxon>Bacteria</taxon>
        <taxon>Pseudomonadati</taxon>
        <taxon>Pseudomonadota</taxon>
        <taxon>Gammaproteobacteria</taxon>
        <taxon>Oceanospirillales</taxon>
        <taxon>Oceanospirillaceae</taxon>
        <taxon>Neptunomonas</taxon>
    </lineage>
</organism>
<dbReference type="PROSITE" id="PS00409">
    <property type="entry name" value="PROKAR_NTER_METHYL"/>
    <property type="match status" value="1"/>
</dbReference>
<protein>
    <submittedName>
        <fullName evidence="2">Type IV pilin protein</fullName>
    </submittedName>
</protein>
<dbReference type="Proteomes" id="UP000324760">
    <property type="component" value="Chromosome"/>
</dbReference>
<dbReference type="InterPro" id="IPR012902">
    <property type="entry name" value="N_methyl_site"/>
</dbReference>
<evidence type="ECO:0000313" key="2">
    <source>
        <dbReference type="EMBL" id="QEQ98000.1"/>
    </source>
</evidence>
<dbReference type="GO" id="GO:0043683">
    <property type="term" value="P:type IV pilus assembly"/>
    <property type="evidence" value="ECO:0007669"/>
    <property type="project" value="InterPro"/>
</dbReference>
<evidence type="ECO:0000313" key="3">
    <source>
        <dbReference type="Proteomes" id="UP000324760"/>
    </source>
</evidence>
<dbReference type="NCBIfam" id="TIGR02532">
    <property type="entry name" value="IV_pilin_GFxxxE"/>
    <property type="match status" value="1"/>
</dbReference>
<dbReference type="KEGG" id="ncu:F0U83_15485"/>
<sequence length="142" mass="15163">MKRYSETGFSLIELMITVAIVAILASIAYPSYQQHVLRSWRTTATGCVLQLGQAMERRYTTATPMSYAGAFPADGCTAENGMDARYTFSFSPVGNLAAGAQAYIIQAVPQGAQAGDTQCGTLTLNEQGTRTESGTGTVNDCW</sequence>
<dbReference type="RefSeq" id="WP_138988179.1">
    <property type="nucleotide sequence ID" value="NZ_CP043869.1"/>
</dbReference>
<dbReference type="SUPFAM" id="SSF54523">
    <property type="entry name" value="Pili subunits"/>
    <property type="match status" value="1"/>
</dbReference>
<gene>
    <name evidence="2" type="ORF">F0U83_15485</name>
</gene>
<dbReference type="AlphaFoldDB" id="A0A5P1RED6"/>
<dbReference type="Pfam" id="PF07963">
    <property type="entry name" value="N_methyl"/>
    <property type="match status" value="1"/>
</dbReference>
<dbReference type="InterPro" id="IPR045584">
    <property type="entry name" value="Pilin-like"/>
</dbReference>
<dbReference type="Gene3D" id="3.30.700.10">
    <property type="entry name" value="Glycoprotein, Type 4 Pilin"/>
    <property type="match status" value="1"/>
</dbReference>
<name>A0A5P1RED6_9GAMM</name>
<keyword evidence="3" id="KW-1185">Reference proteome</keyword>
<keyword evidence="1" id="KW-0472">Membrane</keyword>
<feature type="transmembrane region" description="Helical" evidence="1">
    <location>
        <begin position="12"/>
        <end position="32"/>
    </location>
</feature>
<dbReference type="OrthoDB" id="5296638at2"/>
<dbReference type="EMBL" id="CP043869">
    <property type="protein sequence ID" value="QEQ98000.1"/>
    <property type="molecule type" value="Genomic_DNA"/>
</dbReference>
<dbReference type="Pfam" id="PF16732">
    <property type="entry name" value="ComP_DUS"/>
    <property type="match status" value="1"/>
</dbReference>
<keyword evidence="1" id="KW-0812">Transmembrane</keyword>
<evidence type="ECO:0000256" key="1">
    <source>
        <dbReference type="SAM" id="Phobius"/>
    </source>
</evidence>
<reference evidence="2 3" key="1">
    <citation type="journal article" date="2019" name="Biochem. Eng. J.">
        <title>Metabolic engineering of the marine bacteria Neptunomonas concharum for the production of acetoin and meso-2,3-butanediol from acetate.</title>
        <authorList>
            <person name="Li W."/>
            <person name="Pu N."/>
            <person name="Liu C.-X."/>
            <person name="Yuan Q.-P."/>
            <person name="Li Z.-J."/>
        </authorList>
    </citation>
    <scope>NUCLEOTIDE SEQUENCE [LARGE SCALE GENOMIC DNA]</scope>
    <source>
        <strain evidence="2 3">JCM17730</strain>
    </source>
</reference>
<proteinExistence type="predicted"/>
<dbReference type="InterPro" id="IPR031982">
    <property type="entry name" value="PilE-like"/>
</dbReference>
<accession>A0A5P1RED6</accession>
<keyword evidence="1" id="KW-1133">Transmembrane helix</keyword>